<evidence type="ECO:0000313" key="2">
    <source>
        <dbReference type="Proteomes" id="UP000785653"/>
    </source>
</evidence>
<gene>
    <name evidence="1" type="ORF">HXO65_04505</name>
</gene>
<accession>A0A930LNM1</accession>
<sequence>MAVERTLIEHYAPSSDFARILQGRYVTEIDDEFDTITLDNGTTLEIEGNVGGWSRSGWYELINVFKQGSSSARIMSAHVACDIDEESDDEAVDPHVYTLFVMVDGNPGFLPLATIRGDDGGGGYGTGFRIFANVVTSPPSATRQDLANAIAGGPYPLGDATGDVLTFVARILHDTHGANVPVRICGDAATRFHVDLLDTRDQTDQEFGFPYRPTFHHLENGLTLLWHKDADDSFTFVLRDLRSHTGGLDVYARNLSAFLNAIHKRAQHTEVVRFVASSASRDSYITVDGERIPSCGFLLSELDGTYMYAEQDRSDHLDEPSRYVMNQKTGRDMRYTTNLRTIKPLAHGQGLLVATSATKDVWTL</sequence>
<dbReference type="AlphaFoldDB" id="A0A930LNM1"/>
<evidence type="ECO:0000313" key="1">
    <source>
        <dbReference type="EMBL" id="MBF1673451.1"/>
    </source>
</evidence>
<organism evidence="1 2">
    <name type="scientific">Rothia mucilaginosa</name>
    <dbReference type="NCBI Taxonomy" id="43675"/>
    <lineage>
        <taxon>Bacteria</taxon>
        <taxon>Bacillati</taxon>
        <taxon>Actinomycetota</taxon>
        <taxon>Actinomycetes</taxon>
        <taxon>Micrococcales</taxon>
        <taxon>Micrococcaceae</taxon>
        <taxon>Rothia</taxon>
    </lineage>
</organism>
<dbReference type="EMBL" id="JABZXS010000047">
    <property type="protein sequence ID" value="MBF1673451.1"/>
    <property type="molecule type" value="Genomic_DNA"/>
</dbReference>
<proteinExistence type="predicted"/>
<comment type="caution">
    <text evidence="1">The sequence shown here is derived from an EMBL/GenBank/DDBJ whole genome shotgun (WGS) entry which is preliminary data.</text>
</comment>
<reference evidence="1" key="1">
    <citation type="submission" date="2020-04" db="EMBL/GenBank/DDBJ databases">
        <title>Deep metagenomics examines the oral microbiome during advanced dental caries in children, revealing novel taxa and co-occurrences with host molecules.</title>
        <authorList>
            <person name="Baker J.L."/>
            <person name="Morton J.T."/>
            <person name="Dinis M."/>
            <person name="Alvarez R."/>
            <person name="Tran N.C."/>
            <person name="Knight R."/>
            <person name="Edlund A."/>
        </authorList>
    </citation>
    <scope>NUCLEOTIDE SEQUENCE</scope>
    <source>
        <strain evidence="1">JCVI_47_bin.3</strain>
    </source>
</reference>
<dbReference type="Proteomes" id="UP000785653">
    <property type="component" value="Unassembled WGS sequence"/>
</dbReference>
<protein>
    <submittedName>
        <fullName evidence="1">Uncharacterized protein</fullName>
    </submittedName>
</protein>
<name>A0A930LNM1_9MICC</name>